<comment type="subcellular location">
    <subcellularLocation>
        <location evidence="1">Nucleus</location>
    </subcellularLocation>
</comment>
<dbReference type="SUPFAM" id="SSF140996">
    <property type="entry name" value="Hermes dimerisation domain"/>
    <property type="match status" value="1"/>
</dbReference>
<evidence type="ECO:0000256" key="1">
    <source>
        <dbReference type="ARBA" id="ARBA00004123"/>
    </source>
</evidence>
<dbReference type="AlphaFoldDB" id="A0A8K0NQS6"/>
<protein>
    <recommendedName>
        <fullName evidence="8">DUF659 domain-containing protein</fullName>
    </recommendedName>
</protein>
<evidence type="ECO:0000256" key="4">
    <source>
        <dbReference type="ARBA" id="ARBA00022833"/>
    </source>
</evidence>
<dbReference type="GO" id="GO:0005634">
    <property type="term" value="C:nucleus"/>
    <property type="evidence" value="ECO:0007669"/>
    <property type="project" value="UniProtKB-SubCell"/>
</dbReference>
<sequence length="202" mass="22244">MALSVSSDGSLSASASRTVGDILPLHCCCAVRHCRVYTSLKLAKNAGSHTGLSNHITRCNARPENKTDGMIQGRLFEKKPIVNSEPLLAETRHAIIVWMAQNGHPFTVVDQPGFKEMFTRSFPAMAAVLPSRKMVKDDLQRVHNINRERLGNHLSQHPGVFHISTDGWTDRSGNAFIGIICNWTEVIGTTVKPRSVLIDFAS</sequence>
<keyword evidence="3" id="KW-0863">Zinc-finger</keyword>
<dbReference type="PANTHER" id="PTHR46481">
    <property type="entry name" value="ZINC FINGER BED DOMAIN-CONTAINING PROTEIN 4"/>
    <property type="match status" value="1"/>
</dbReference>
<name>A0A8K0NQS6_9TREE</name>
<dbReference type="Proteomes" id="UP000812966">
    <property type="component" value="Unassembled WGS sequence"/>
</dbReference>
<keyword evidence="2" id="KW-0479">Metal-binding</keyword>
<comment type="caution">
    <text evidence="6">The sequence shown here is derived from an EMBL/GenBank/DDBJ whole genome shotgun (WGS) entry which is preliminary data.</text>
</comment>
<dbReference type="PANTHER" id="PTHR46481:SF10">
    <property type="entry name" value="ZINC FINGER BED DOMAIN-CONTAINING PROTEIN 39"/>
    <property type="match status" value="1"/>
</dbReference>
<evidence type="ECO:0000313" key="6">
    <source>
        <dbReference type="EMBL" id="KAG7528516.1"/>
    </source>
</evidence>
<keyword evidence="4" id="KW-0862">Zinc</keyword>
<keyword evidence="5" id="KW-0539">Nucleus</keyword>
<evidence type="ECO:0000256" key="2">
    <source>
        <dbReference type="ARBA" id="ARBA00022723"/>
    </source>
</evidence>
<accession>A0A8K0NQS6</accession>
<keyword evidence="7" id="KW-1185">Reference proteome</keyword>
<evidence type="ECO:0000256" key="5">
    <source>
        <dbReference type="ARBA" id="ARBA00023242"/>
    </source>
</evidence>
<proteinExistence type="predicted"/>
<evidence type="ECO:0000256" key="3">
    <source>
        <dbReference type="ARBA" id="ARBA00022771"/>
    </source>
</evidence>
<gene>
    <name evidence="6" type="ORF">FFLO_06107</name>
</gene>
<evidence type="ECO:0008006" key="8">
    <source>
        <dbReference type="Google" id="ProtNLM"/>
    </source>
</evidence>
<reference evidence="6" key="1">
    <citation type="submission" date="2020-04" db="EMBL/GenBank/DDBJ databases">
        <title>Analysis of mating type loci in Filobasidium floriforme.</title>
        <authorList>
            <person name="Nowrousian M."/>
        </authorList>
    </citation>
    <scope>NUCLEOTIDE SEQUENCE</scope>
    <source>
        <strain evidence="6">CBS 6242</strain>
    </source>
</reference>
<evidence type="ECO:0000313" key="7">
    <source>
        <dbReference type="Proteomes" id="UP000812966"/>
    </source>
</evidence>
<dbReference type="InterPro" id="IPR052035">
    <property type="entry name" value="ZnF_BED_domain_contain"/>
</dbReference>
<dbReference type="GO" id="GO:0008270">
    <property type="term" value="F:zinc ion binding"/>
    <property type="evidence" value="ECO:0007669"/>
    <property type="project" value="UniProtKB-KW"/>
</dbReference>
<dbReference type="EMBL" id="JABELV010000179">
    <property type="protein sequence ID" value="KAG7528516.1"/>
    <property type="molecule type" value="Genomic_DNA"/>
</dbReference>
<organism evidence="6 7">
    <name type="scientific">Filobasidium floriforme</name>
    <dbReference type="NCBI Taxonomy" id="5210"/>
    <lineage>
        <taxon>Eukaryota</taxon>
        <taxon>Fungi</taxon>
        <taxon>Dikarya</taxon>
        <taxon>Basidiomycota</taxon>
        <taxon>Agaricomycotina</taxon>
        <taxon>Tremellomycetes</taxon>
        <taxon>Filobasidiales</taxon>
        <taxon>Filobasidiaceae</taxon>
        <taxon>Filobasidium</taxon>
    </lineage>
</organism>